<accession>A0AAV5K2D3</accession>
<dbReference type="AlphaFoldDB" id="A0AAV5K2D3"/>
<proteinExistence type="predicted"/>
<dbReference type="EMBL" id="BPVZ01000051">
    <property type="protein sequence ID" value="GKV18575.1"/>
    <property type="molecule type" value="Genomic_DNA"/>
</dbReference>
<reference evidence="1 2" key="1">
    <citation type="journal article" date="2021" name="Commun. Biol.">
        <title>The genome of Shorea leprosula (Dipterocarpaceae) highlights the ecological relevance of drought in aseasonal tropical rainforests.</title>
        <authorList>
            <person name="Ng K.K.S."/>
            <person name="Kobayashi M.J."/>
            <person name="Fawcett J.A."/>
            <person name="Hatakeyama M."/>
            <person name="Paape T."/>
            <person name="Ng C.H."/>
            <person name="Ang C.C."/>
            <person name="Tnah L.H."/>
            <person name="Lee C.T."/>
            <person name="Nishiyama T."/>
            <person name="Sese J."/>
            <person name="O'Brien M.J."/>
            <person name="Copetti D."/>
            <person name="Mohd Noor M.I."/>
            <person name="Ong R.C."/>
            <person name="Putra M."/>
            <person name="Sireger I.Z."/>
            <person name="Indrioko S."/>
            <person name="Kosugi Y."/>
            <person name="Izuno A."/>
            <person name="Isagi Y."/>
            <person name="Lee S.L."/>
            <person name="Shimizu K.K."/>
        </authorList>
    </citation>
    <scope>NUCLEOTIDE SEQUENCE [LARGE SCALE GENOMIC DNA]</scope>
    <source>
        <strain evidence="1">214</strain>
    </source>
</reference>
<evidence type="ECO:0000313" key="2">
    <source>
        <dbReference type="Proteomes" id="UP001054252"/>
    </source>
</evidence>
<name>A0AAV5K2D3_9ROSI</name>
<dbReference type="Proteomes" id="UP001054252">
    <property type="component" value="Unassembled WGS sequence"/>
</dbReference>
<organism evidence="1 2">
    <name type="scientific">Rubroshorea leprosula</name>
    <dbReference type="NCBI Taxonomy" id="152421"/>
    <lineage>
        <taxon>Eukaryota</taxon>
        <taxon>Viridiplantae</taxon>
        <taxon>Streptophyta</taxon>
        <taxon>Embryophyta</taxon>
        <taxon>Tracheophyta</taxon>
        <taxon>Spermatophyta</taxon>
        <taxon>Magnoliopsida</taxon>
        <taxon>eudicotyledons</taxon>
        <taxon>Gunneridae</taxon>
        <taxon>Pentapetalae</taxon>
        <taxon>rosids</taxon>
        <taxon>malvids</taxon>
        <taxon>Malvales</taxon>
        <taxon>Dipterocarpaceae</taxon>
        <taxon>Rubroshorea</taxon>
    </lineage>
</organism>
<sequence length="104" mass="12216">MSISKELYPSQEDLPYEEILRNPFSLKLWWRYLIAKSEAPFSNRFIIYEAHLKLFLVATSYGMRICENALKLLEIYPLLIPSMTPLTIRLKELLLQCTRCPGYG</sequence>
<protein>
    <submittedName>
        <fullName evidence="1">Uncharacterized protein</fullName>
    </submittedName>
</protein>
<gene>
    <name evidence="1" type="ORF">SLEP1_g28935</name>
</gene>
<keyword evidence="2" id="KW-1185">Reference proteome</keyword>
<comment type="caution">
    <text evidence="1">The sequence shown here is derived from an EMBL/GenBank/DDBJ whole genome shotgun (WGS) entry which is preliminary data.</text>
</comment>
<evidence type="ECO:0000313" key="1">
    <source>
        <dbReference type="EMBL" id="GKV18575.1"/>
    </source>
</evidence>